<dbReference type="GO" id="GO:0032993">
    <property type="term" value="C:protein-DNA complex"/>
    <property type="evidence" value="ECO:0007669"/>
    <property type="project" value="TreeGrafter"/>
</dbReference>
<dbReference type="GO" id="GO:0003700">
    <property type="term" value="F:DNA-binding transcription factor activity"/>
    <property type="evidence" value="ECO:0007669"/>
    <property type="project" value="InterPro"/>
</dbReference>
<keyword evidence="2" id="KW-0805">Transcription regulation</keyword>
<dbReference type="PANTHER" id="PTHR30346:SF9">
    <property type="entry name" value="LYSR FAMILY TRANSCRIPTIONAL REGULATOR"/>
    <property type="match status" value="1"/>
</dbReference>
<dbReference type="GO" id="GO:0003677">
    <property type="term" value="F:DNA binding"/>
    <property type="evidence" value="ECO:0007669"/>
    <property type="project" value="UniProtKB-KW"/>
</dbReference>
<evidence type="ECO:0000256" key="1">
    <source>
        <dbReference type="ARBA" id="ARBA00009437"/>
    </source>
</evidence>
<reference evidence="6 7" key="1">
    <citation type="journal article" date="2016" name="Genome Announc.">
        <title>Draft Genome Sequence of Paenibacillus amylolyticus Heshi-A3, Isolated from Fermented Rice Bran in a Japanese Fermented Seafood Dish.</title>
        <authorList>
            <person name="Akuzawa S."/>
            <person name="Nagaoka J."/>
            <person name="Kanekatsu M."/>
            <person name="Kubota E."/>
            <person name="Ohtake R."/>
            <person name="Suzuki T."/>
            <person name="Kanesaki Y."/>
        </authorList>
    </citation>
    <scope>NUCLEOTIDE SEQUENCE [LARGE SCALE GENOMIC DNA]</scope>
    <source>
        <strain evidence="6 7">Heshi-A3</strain>
    </source>
</reference>
<sequence>MNLEQLEYVVEIAKTQSFSAASEHLHVTQSAISQSVHRLEKELGLILFERSRQGTHPTPEGKQFIAKALDILQRIDELKSLNAEASSLTGELHVATFPSVMPYLVQSAADMKHEHPHLNISIEEKGSMEIIEDIRNNKTHLGFIAIYAKQLREFDGLHFSPMYSGKLVVGTHHLSELAKHSRVTPNQLKEHKLALYRDGFIEDFIQEFTYDHGPLSILFKTNNSEAINMVLRNDIAATIGHDFSFHQNQLWKEGLVKMVEIAGIDQPKMQIGFVQTESKECAVAAERFARRFRQAIELDHLMV</sequence>
<keyword evidence="4" id="KW-0804">Transcription</keyword>
<dbReference type="RefSeq" id="WP_062837487.1">
    <property type="nucleotide sequence ID" value="NZ_BCNV01000007.1"/>
</dbReference>
<dbReference type="PROSITE" id="PS50931">
    <property type="entry name" value="HTH_LYSR"/>
    <property type="match status" value="1"/>
</dbReference>
<comment type="similarity">
    <text evidence="1">Belongs to the LysR transcriptional regulatory family.</text>
</comment>
<evidence type="ECO:0000256" key="3">
    <source>
        <dbReference type="ARBA" id="ARBA00023125"/>
    </source>
</evidence>
<organism evidence="6 7">
    <name type="scientific">Paenibacillus amylolyticus</name>
    <dbReference type="NCBI Taxonomy" id="1451"/>
    <lineage>
        <taxon>Bacteria</taxon>
        <taxon>Bacillati</taxon>
        <taxon>Bacillota</taxon>
        <taxon>Bacilli</taxon>
        <taxon>Bacillales</taxon>
        <taxon>Paenibacillaceae</taxon>
        <taxon>Paenibacillus</taxon>
    </lineage>
</organism>
<evidence type="ECO:0000313" key="7">
    <source>
        <dbReference type="Proteomes" id="UP000069697"/>
    </source>
</evidence>
<dbReference type="Pfam" id="PF03466">
    <property type="entry name" value="LysR_substrate"/>
    <property type="match status" value="1"/>
</dbReference>
<keyword evidence="3" id="KW-0238">DNA-binding</keyword>
<gene>
    <name evidence="6" type="ORF">PAHA3_5252</name>
</gene>
<dbReference type="CDD" id="cd05466">
    <property type="entry name" value="PBP2_LTTR_substrate"/>
    <property type="match status" value="1"/>
</dbReference>
<evidence type="ECO:0000313" key="6">
    <source>
        <dbReference type="EMBL" id="GAS85131.1"/>
    </source>
</evidence>
<dbReference type="SUPFAM" id="SSF46785">
    <property type="entry name" value="Winged helix' DNA-binding domain"/>
    <property type="match status" value="1"/>
</dbReference>
<evidence type="ECO:0000256" key="2">
    <source>
        <dbReference type="ARBA" id="ARBA00023015"/>
    </source>
</evidence>
<dbReference type="InterPro" id="IPR005119">
    <property type="entry name" value="LysR_subst-bd"/>
</dbReference>
<dbReference type="InterPro" id="IPR000847">
    <property type="entry name" value="LysR_HTH_N"/>
</dbReference>
<evidence type="ECO:0000259" key="5">
    <source>
        <dbReference type="PROSITE" id="PS50931"/>
    </source>
</evidence>
<proteinExistence type="inferred from homology"/>
<dbReference type="Gene3D" id="1.10.10.10">
    <property type="entry name" value="Winged helix-like DNA-binding domain superfamily/Winged helix DNA-binding domain"/>
    <property type="match status" value="1"/>
</dbReference>
<name>A0A100VSS5_PAEAM</name>
<dbReference type="InterPro" id="IPR036390">
    <property type="entry name" value="WH_DNA-bd_sf"/>
</dbReference>
<dbReference type="Gene3D" id="3.40.190.290">
    <property type="match status" value="1"/>
</dbReference>
<comment type="caution">
    <text evidence="6">The sequence shown here is derived from an EMBL/GenBank/DDBJ whole genome shotgun (WGS) entry which is preliminary data.</text>
</comment>
<dbReference type="EMBL" id="BCNV01000007">
    <property type="protein sequence ID" value="GAS85131.1"/>
    <property type="molecule type" value="Genomic_DNA"/>
</dbReference>
<feature type="domain" description="HTH lysR-type" evidence="5">
    <location>
        <begin position="1"/>
        <end position="58"/>
    </location>
</feature>
<dbReference type="AlphaFoldDB" id="A0A100VSS5"/>
<reference evidence="7" key="2">
    <citation type="submission" date="2016-01" db="EMBL/GenBank/DDBJ databases">
        <title>Draft Genome Sequence of Paenibacillus amylolyticus Heshi-A3 that Was Isolated from Fermented Rice Bran with Aging Salted Mackerel, Which Was Named Heshiko as Traditional Fermented Seafood in Japan.</title>
        <authorList>
            <person name="Akuzawa S."/>
            <person name="Nakagawa J."/>
            <person name="Kanekatsu T."/>
            <person name="Kubota E."/>
            <person name="Ohtake R."/>
            <person name="Suzuki T."/>
            <person name="Kanesaki Y."/>
        </authorList>
    </citation>
    <scope>NUCLEOTIDE SEQUENCE [LARGE SCALE GENOMIC DNA]</scope>
    <source>
        <strain evidence="7">Heshi-A3</strain>
    </source>
</reference>
<dbReference type="SUPFAM" id="SSF53850">
    <property type="entry name" value="Periplasmic binding protein-like II"/>
    <property type="match status" value="1"/>
</dbReference>
<dbReference type="PRINTS" id="PR00039">
    <property type="entry name" value="HTHLYSR"/>
</dbReference>
<dbReference type="Proteomes" id="UP000069697">
    <property type="component" value="Unassembled WGS sequence"/>
</dbReference>
<dbReference type="FunFam" id="1.10.10.10:FF:000001">
    <property type="entry name" value="LysR family transcriptional regulator"/>
    <property type="match status" value="1"/>
</dbReference>
<evidence type="ECO:0000256" key="4">
    <source>
        <dbReference type="ARBA" id="ARBA00023163"/>
    </source>
</evidence>
<dbReference type="InterPro" id="IPR036388">
    <property type="entry name" value="WH-like_DNA-bd_sf"/>
</dbReference>
<dbReference type="Pfam" id="PF00126">
    <property type="entry name" value="HTH_1"/>
    <property type="match status" value="1"/>
</dbReference>
<accession>A0A100VSS5</accession>
<dbReference type="PANTHER" id="PTHR30346">
    <property type="entry name" value="TRANSCRIPTIONAL DUAL REGULATOR HCAR-RELATED"/>
    <property type="match status" value="1"/>
</dbReference>
<protein>
    <submittedName>
        <fullName evidence="6">Transcriptional regulator</fullName>
    </submittedName>
</protein>